<comment type="caution">
    <text evidence="1">The sequence shown here is derived from an EMBL/GenBank/DDBJ whole genome shotgun (WGS) entry which is preliminary data.</text>
</comment>
<dbReference type="OrthoDB" id="6509636at2759"/>
<reference evidence="1 2" key="1">
    <citation type="submission" date="2015-07" db="EMBL/GenBank/DDBJ databases">
        <title>Comparative genomics of the Sigatoka disease complex on banana suggests a link between parallel evolutionary changes in Pseudocercospora fijiensis and Pseudocercospora eumusae and increased virulence on the banana host.</title>
        <authorList>
            <person name="Chang T.-C."/>
            <person name="Salvucci A."/>
            <person name="Crous P.W."/>
            <person name="Stergiopoulos I."/>
        </authorList>
    </citation>
    <scope>NUCLEOTIDE SEQUENCE [LARGE SCALE GENOMIC DNA]</scope>
    <source>
        <strain evidence="1 2">CBS 116634</strain>
    </source>
</reference>
<gene>
    <name evidence="1" type="ORF">AC579_3307</name>
</gene>
<evidence type="ECO:0000313" key="2">
    <source>
        <dbReference type="Proteomes" id="UP000073492"/>
    </source>
</evidence>
<proteinExistence type="predicted"/>
<protein>
    <submittedName>
        <fullName evidence="1">Uncharacterized protein</fullName>
    </submittedName>
</protein>
<accession>A0A139IA96</accession>
<sequence>MTEVYELPTNNEVDIRKESLYPMYEASACMVYSDSQTFAHRQHGGFVWQGSVMAILGYEYHLCITLQRLLHISRCIIICVPQFGNDGLQSFVYEWDLVSSYSISYERQKSRALKAGHRFAMALCCFWT</sequence>
<dbReference type="Proteomes" id="UP000073492">
    <property type="component" value="Unassembled WGS sequence"/>
</dbReference>
<name>A0A139IA96_9PEZI</name>
<organism evidence="1 2">
    <name type="scientific">Pseudocercospora musae</name>
    <dbReference type="NCBI Taxonomy" id="113226"/>
    <lineage>
        <taxon>Eukaryota</taxon>
        <taxon>Fungi</taxon>
        <taxon>Dikarya</taxon>
        <taxon>Ascomycota</taxon>
        <taxon>Pezizomycotina</taxon>
        <taxon>Dothideomycetes</taxon>
        <taxon>Dothideomycetidae</taxon>
        <taxon>Mycosphaerellales</taxon>
        <taxon>Mycosphaerellaceae</taxon>
        <taxon>Pseudocercospora</taxon>
    </lineage>
</organism>
<keyword evidence="2" id="KW-1185">Reference proteome</keyword>
<dbReference type="AlphaFoldDB" id="A0A139IA96"/>
<evidence type="ECO:0000313" key="1">
    <source>
        <dbReference type="EMBL" id="KXT11462.1"/>
    </source>
</evidence>
<dbReference type="EMBL" id="LFZO01000199">
    <property type="protein sequence ID" value="KXT11462.1"/>
    <property type="molecule type" value="Genomic_DNA"/>
</dbReference>